<dbReference type="RefSeq" id="WP_018328382.1">
    <property type="nucleotide sequence ID" value="NZ_JACHBK010000007.1"/>
</dbReference>
<evidence type="ECO:0000256" key="1">
    <source>
        <dbReference type="SAM" id="MobiDB-lite"/>
    </source>
</evidence>
<feature type="region of interest" description="Disordered" evidence="1">
    <location>
        <begin position="1"/>
        <end position="27"/>
    </location>
</feature>
<reference evidence="2 3" key="1">
    <citation type="submission" date="2020-08" db="EMBL/GenBank/DDBJ databases">
        <title>Genomic Encyclopedia of Type Strains, Phase IV (KMG-V): Genome sequencing to study the core and pangenomes of soil and plant-associated prokaryotes.</title>
        <authorList>
            <person name="Whitman W."/>
        </authorList>
    </citation>
    <scope>NUCLEOTIDE SEQUENCE [LARGE SCALE GENOMIC DNA]</scope>
    <source>
        <strain evidence="2 3">SEMIA 4084</strain>
    </source>
</reference>
<accession>A0A7W8UCF9</accession>
<proteinExistence type="predicted"/>
<sequence length="88" mass="10303">MDHDHNISNSPAPRPQDVAVQSEQQAMPQTVQQLATYWLRQPVSVRLPKEDKRHLFSMESWPESVPIKNQDKLRTTKIHNRLREMMGS</sequence>
<organism evidence="2 3">
    <name type="scientific">Rhizobium giardinii</name>
    <dbReference type="NCBI Taxonomy" id="56731"/>
    <lineage>
        <taxon>Bacteria</taxon>
        <taxon>Pseudomonadati</taxon>
        <taxon>Pseudomonadota</taxon>
        <taxon>Alphaproteobacteria</taxon>
        <taxon>Hyphomicrobiales</taxon>
        <taxon>Rhizobiaceae</taxon>
        <taxon>Rhizobium/Agrobacterium group</taxon>
        <taxon>Rhizobium</taxon>
    </lineage>
</organism>
<dbReference type="AlphaFoldDB" id="A0A7W8UCF9"/>
<dbReference type="Proteomes" id="UP000585507">
    <property type="component" value="Unassembled WGS sequence"/>
</dbReference>
<keyword evidence="3" id="KW-1185">Reference proteome</keyword>
<evidence type="ECO:0000313" key="2">
    <source>
        <dbReference type="EMBL" id="MBB5536842.1"/>
    </source>
</evidence>
<comment type="caution">
    <text evidence="2">The sequence shown here is derived from an EMBL/GenBank/DDBJ whole genome shotgun (WGS) entry which is preliminary data.</text>
</comment>
<protein>
    <submittedName>
        <fullName evidence="2">Uncharacterized protein</fullName>
    </submittedName>
</protein>
<evidence type="ECO:0000313" key="3">
    <source>
        <dbReference type="Proteomes" id="UP000585507"/>
    </source>
</evidence>
<dbReference type="EMBL" id="JACHBK010000007">
    <property type="protein sequence ID" value="MBB5536842.1"/>
    <property type="molecule type" value="Genomic_DNA"/>
</dbReference>
<name>A0A7W8UCF9_9HYPH</name>
<gene>
    <name evidence="2" type="ORF">GGD55_003553</name>
</gene>